<sequence length="261" mass="28146">MELGLFATLRPTTGDRPAYAQVRDQLRTLIDSGALPPGHRLPTERALAQLLEVSRITVRHATSALENEGRLIRRHGSGTYVAPPRVTAAAVTLTGFSSVLSDQGRDWHTRVLSAGFAAPDPAVLTALRVPNEANRVVRLVRVRYIDGIPSSLETSWLPASTAGPLLDEPLGDESLFQTLGRDGGFAPDHAAERLSAVGLDPAAARHLENRSGVPAFGLERTTYAADGRPLEFARTLLRADRFTFVNRRPDGARPLDPAVPS</sequence>
<dbReference type="AlphaFoldDB" id="A0A1H0PCW5"/>
<dbReference type="InterPro" id="IPR036390">
    <property type="entry name" value="WH_DNA-bd_sf"/>
</dbReference>
<keyword evidence="3" id="KW-0804">Transcription</keyword>
<dbReference type="STRING" id="1090615.SAMN04515671_2722"/>
<dbReference type="Gene3D" id="3.40.1410.10">
    <property type="entry name" value="Chorismate lyase-like"/>
    <property type="match status" value="1"/>
</dbReference>
<dbReference type="Proteomes" id="UP000198741">
    <property type="component" value="Chromosome I"/>
</dbReference>
<gene>
    <name evidence="5" type="ORF">SAMN04515671_2722</name>
</gene>
<evidence type="ECO:0000313" key="6">
    <source>
        <dbReference type="Proteomes" id="UP000198741"/>
    </source>
</evidence>
<evidence type="ECO:0000313" key="5">
    <source>
        <dbReference type="EMBL" id="SDP02851.1"/>
    </source>
</evidence>
<keyword evidence="6" id="KW-1185">Reference proteome</keyword>
<dbReference type="SUPFAM" id="SSF64288">
    <property type="entry name" value="Chorismate lyase-like"/>
    <property type="match status" value="1"/>
</dbReference>
<reference evidence="5 6" key="1">
    <citation type="submission" date="2016-10" db="EMBL/GenBank/DDBJ databases">
        <authorList>
            <person name="de Groot N.N."/>
        </authorList>
    </citation>
    <scope>NUCLEOTIDE SEQUENCE [LARGE SCALE GENOMIC DNA]</scope>
    <source>
        <strain evidence="6">P4-7,KCTC 19426,CECT 7604</strain>
    </source>
</reference>
<dbReference type="SUPFAM" id="SSF46785">
    <property type="entry name" value="Winged helix' DNA-binding domain"/>
    <property type="match status" value="1"/>
</dbReference>
<dbReference type="SMART" id="SM00866">
    <property type="entry name" value="UTRA"/>
    <property type="match status" value="1"/>
</dbReference>
<organism evidence="5 6">
    <name type="scientific">Nakamurella panacisegetis</name>
    <dbReference type="NCBI Taxonomy" id="1090615"/>
    <lineage>
        <taxon>Bacteria</taxon>
        <taxon>Bacillati</taxon>
        <taxon>Actinomycetota</taxon>
        <taxon>Actinomycetes</taxon>
        <taxon>Nakamurellales</taxon>
        <taxon>Nakamurellaceae</taxon>
        <taxon>Nakamurella</taxon>
    </lineage>
</organism>
<dbReference type="InterPro" id="IPR036388">
    <property type="entry name" value="WH-like_DNA-bd_sf"/>
</dbReference>
<evidence type="ECO:0000256" key="1">
    <source>
        <dbReference type="ARBA" id="ARBA00023015"/>
    </source>
</evidence>
<dbReference type="PANTHER" id="PTHR44846">
    <property type="entry name" value="MANNOSYL-D-GLYCERATE TRANSPORT/METABOLISM SYSTEM REPRESSOR MNGR-RELATED"/>
    <property type="match status" value="1"/>
</dbReference>
<dbReference type="OrthoDB" id="3194402at2"/>
<dbReference type="CDD" id="cd07377">
    <property type="entry name" value="WHTH_GntR"/>
    <property type="match status" value="1"/>
</dbReference>
<accession>A0A1H0PCW5</accession>
<dbReference type="InterPro" id="IPR011663">
    <property type="entry name" value="UTRA"/>
</dbReference>
<feature type="domain" description="HTH gntR-type" evidence="4">
    <location>
        <begin position="16"/>
        <end position="84"/>
    </location>
</feature>
<dbReference type="PANTHER" id="PTHR44846:SF1">
    <property type="entry name" value="MANNOSYL-D-GLYCERATE TRANSPORT_METABOLISM SYSTEM REPRESSOR MNGR-RELATED"/>
    <property type="match status" value="1"/>
</dbReference>
<proteinExistence type="predicted"/>
<dbReference type="InterPro" id="IPR050679">
    <property type="entry name" value="Bact_HTH_transcr_reg"/>
</dbReference>
<name>A0A1H0PCW5_9ACTN</name>
<dbReference type="InterPro" id="IPR000524">
    <property type="entry name" value="Tscrpt_reg_HTH_GntR"/>
</dbReference>
<evidence type="ECO:0000256" key="2">
    <source>
        <dbReference type="ARBA" id="ARBA00023125"/>
    </source>
</evidence>
<protein>
    <submittedName>
        <fullName evidence="5">Transcriptional regulator, GntR family</fullName>
    </submittedName>
</protein>
<evidence type="ECO:0000256" key="3">
    <source>
        <dbReference type="ARBA" id="ARBA00023163"/>
    </source>
</evidence>
<dbReference type="Gene3D" id="1.10.10.10">
    <property type="entry name" value="Winged helix-like DNA-binding domain superfamily/Winged helix DNA-binding domain"/>
    <property type="match status" value="1"/>
</dbReference>
<dbReference type="PROSITE" id="PS50949">
    <property type="entry name" value="HTH_GNTR"/>
    <property type="match status" value="1"/>
</dbReference>
<dbReference type="GO" id="GO:0003677">
    <property type="term" value="F:DNA binding"/>
    <property type="evidence" value="ECO:0007669"/>
    <property type="project" value="UniProtKB-KW"/>
</dbReference>
<dbReference type="Pfam" id="PF00392">
    <property type="entry name" value="GntR"/>
    <property type="match status" value="1"/>
</dbReference>
<evidence type="ECO:0000259" key="4">
    <source>
        <dbReference type="PROSITE" id="PS50949"/>
    </source>
</evidence>
<keyword evidence="2" id="KW-0238">DNA-binding</keyword>
<keyword evidence="1" id="KW-0805">Transcription regulation</keyword>
<dbReference type="PRINTS" id="PR00035">
    <property type="entry name" value="HTHGNTR"/>
</dbReference>
<dbReference type="RefSeq" id="WP_090476647.1">
    <property type="nucleotide sequence ID" value="NZ_LT629710.1"/>
</dbReference>
<dbReference type="Pfam" id="PF07702">
    <property type="entry name" value="UTRA"/>
    <property type="match status" value="1"/>
</dbReference>
<dbReference type="EMBL" id="LT629710">
    <property type="protein sequence ID" value="SDP02851.1"/>
    <property type="molecule type" value="Genomic_DNA"/>
</dbReference>
<dbReference type="GO" id="GO:0003700">
    <property type="term" value="F:DNA-binding transcription factor activity"/>
    <property type="evidence" value="ECO:0007669"/>
    <property type="project" value="InterPro"/>
</dbReference>
<dbReference type="GO" id="GO:0045892">
    <property type="term" value="P:negative regulation of DNA-templated transcription"/>
    <property type="evidence" value="ECO:0007669"/>
    <property type="project" value="TreeGrafter"/>
</dbReference>
<dbReference type="InterPro" id="IPR028978">
    <property type="entry name" value="Chorismate_lyase_/UTRA_dom_sf"/>
</dbReference>
<dbReference type="SMART" id="SM00345">
    <property type="entry name" value="HTH_GNTR"/>
    <property type="match status" value="1"/>
</dbReference>